<keyword evidence="4" id="KW-1185">Reference proteome</keyword>
<proteinExistence type="predicted"/>
<keyword evidence="1" id="KW-0472">Membrane</keyword>
<dbReference type="EMBL" id="JAFREP010000026">
    <property type="protein sequence ID" value="MBO1321643.1"/>
    <property type="molecule type" value="Genomic_DNA"/>
</dbReference>
<evidence type="ECO:0000313" key="4">
    <source>
        <dbReference type="Proteomes" id="UP000664417"/>
    </source>
</evidence>
<accession>A0A8J7U6P2</accession>
<dbReference type="InterPro" id="IPR026442">
    <property type="entry name" value="IPTL_CTERM"/>
</dbReference>
<feature type="chain" id="PRO_5035263034" evidence="2">
    <location>
        <begin position="29"/>
        <end position="233"/>
    </location>
</feature>
<feature type="signal peptide" evidence="2">
    <location>
        <begin position="1"/>
        <end position="28"/>
    </location>
</feature>
<name>A0A8J7U6P2_9BACT</name>
<dbReference type="Proteomes" id="UP000664417">
    <property type="component" value="Unassembled WGS sequence"/>
</dbReference>
<evidence type="ECO:0000256" key="1">
    <source>
        <dbReference type="SAM" id="Phobius"/>
    </source>
</evidence>
<feature type="transmembrane region" description="Helical" evidence="1">
    <location>
        <begin position="202"/>
        <end position="221"/>
    </location>
</feature>
<gene>
    <name evidence="3" type="ORF">J3U88_24405</name>
</gene>
<comment type="caution">
    <text evidence="3">The sequence shown here is derived from an EMBL/GenBank/DDBJ whole genome shotgun (WGS) entry which is preliminary data.</text>
</comment>
<evidence type="ECO:0000256" key="2">
    <source>
        <dbReference type="SAM" id="SignalP"/>
    </source>
</evidence>
<evidence type="ECO:0000313" key="3">
    <source>
        <dbReference type="EMBL" id="MBO1321643.1"/>
    </source>
</evidence>
<protein>
    <submittedName>
        <fullName evidence="3">IPTL-CTERM sorting domain-containing protein</fullName>
    </submittedName>
</protein>
<organism evidence="3 4">
    <name type="scientific">Acanthopleuribacter pedis</name>
    <dbReference type="NCBI Taxonomy" id="442870"/>
    <lineage>
        <taxon>Bacteria</taxon>
        <taxon>Pseudomonadati</taxon>
        <taxon>Acidobacteriota</taxon>
        <taxon>Holophagae</taxon>
        <taxon>Acanthopleuribacterales</taxon>
        <taxon>Acanthopleuribacteraceae</taxon>
        <taxon>Acanthopleuribacter</taxon>
    </lineage>
</organism>
<keyword evidence="1" id="KW-0812">Transmembrane</keyword>
<dbReference type="AlphaFoldDB" id="A0A8J7U6P2"/>
<keyword evidence="2" id="KW-0732">Signal</keyword>
<dbReference type="RefSeq" id="WP_207861616.1">
    <property type="nucleotide sequence ID" value="NZ_JAFREP010000026.1"/>
</dbReference>
<dbReference type="NCBIfam" id="TIGR04174">
    <property type="entry name" value="IPTL_CTERM"/>
    <property type="match status" value="1"/>
</dbReference>
<reference evidence="3" key="1">
    <citation type="submission" date="2021-03" db="EMBL/GenBank/DDBJ databases">
        <authorList>
            <person name="Wang G."/>
        </authorList>
    </citation>
    <scope>NUCLEOTIDE SEQUENCE</scope>
    <source>
        <strain evidence="3">KCTC 12899</strain>
    </source>
</reference>
<sequence>MRQGRFCIATCLLAFFVSWLGHDLNLWAQTAPVQDEQPLLREYYVNHYKTYRNKPVPGFKLLVRESPVDSWRVLEEPVAGFEFRWGFQYKVRVAIDRPEPQQPFRLRLVEVLSSNRVPKGTPFELSSWAGAHAPLGDQLVMRGKNQFRLLEELDFTADPALSGQLANLHDARADVTLHFRHGEGTMPRVVGLTLNGAFVPTLSAWAMALFAVGLVAAAVIFQTRARRMFHCPP</sequence>
<keyword evidence="1" id="KW-1133">Transmembrane helix</keyword>